<dbReference type="PANTHER" id="PTHR21624">
    <property type="entry name" value="STEROL DESATURASE-RELATED PROTEIN"/>
    <property type="match status" value="1"/>
</dbReference>
<evidence type="ECO:0000256" key="4">
    <source>
        <dbReference type="ARBA" id="ARBA00023002"/>
    </source>
</evidence>
<keyword evidence="6 7" id="KW-0472">Membrane</keyword>
<evidence type="ECO:0000256" key="7">
    <source>
        <dbReference type="SAM" id="Phobius"/>
    </source>
</evidence>
<organism evidence="9 10">
    <name type="scientific">Aquimarina hainanensis</name>
    <dbReference type="NCBI Taxonomy" id="1578017"/>
    <lineage>
        <taxon>Bacteria</taxon>
        <taxon>Pseudomonadati</taxon>
        <taxon>Bacteroidota</taxon>
        <taxon>Flavobacteriia</taxon>
        <taxon>Flavobacteriales</taxon>
        <taxon>Flavobacteriaceae</taxon>
        <taxon>Aquimarina</taxon>
    </lineage>
</organism>
<feature type="transmembrane region" description="Helical" evidence="7">
    <location>
        <begin position="85"/>
        <end position="105"/>
    </location>
</feature>
<keyword evidence="4 9" id="KW-0560">Oxidoreductase</keyword>
<protein>
    <submittedName>
        <fullName evidence="9">Sterol desaturase family protein</fullName>
        <ecNumber evidence="9">1.-.-.-</ecNumber>
    </submittedName>
</protein>
<evidence type="ECO:0000256" key="1">
    <source>
        <dbReference type="ARBA" id="ARBA00004127"/>
    </source>
</evidence>
<feature type="domain" description="Fatty acid hydroxylase" evidence="8">
    <location>
        <begin position="89"/>
        <end position="222"/>
    </location>
</feature>
<evidence type="ECO:0000256" key="5">
    <source>
        <dbReference type="ARBA" id="ARBA00023098"/>
    </source>
</evidence>
<evidence type="ECO:0000256" key="6">
    <source>
        <dbReference type="ARBA" id="ARBA00023136"/>
    </source>
</evidence>
<feature type="transmembrane region" description="Helical" evidence="7">
    <location>
        <begin position="54"/>
        <end position="73"/>
    </location>
</feature>
<evidence type="ECO:0000313" key="10">
    <source>
        <dbReference type="Proteomes" id="UP001597459"/>
    </source>
</evidence>
<keyword evidence="2 7" id="KW-0812">Transmembrane</keyword>
<feature type="transmembrane region" description="Helical" evidence="7">
    <location>
        <begin position="15"/>
        <end position="33"/>
    </location>
</feature>
<keyword evidence="3 7" id="KW-1133">Transmembrane helix</keyword>
<reference evidence="10" key="1">
    <citation type="journal article" date="2019" name="Int. J. Syst. Evol. Microbiol.">
        <title>The Global Catalogue of Microorganisms (GCM) 10K type strain sequencing project: providing services to taxonomists for standard genome sequencing and annotation.</title>
        <authorList>
            <consortium name="The Broad Institute Genomics Platform"/>
            <consortium name="The Broad Institute Genome Sequencing Center for Infectious Disease"/>
            <person name="Wu L."/>
            <person name="Ma J."/>
        </authorList>
    </citation>
    <scope>NUCLEOTIDE SEQUENCE [LARGE SCALE GENOMIC DNA]</scope>
    <source>
        <strain evidence="10">KCTC 42423</strain>
    </source>
</reference>
<dbReference type="Pfam" id="PF04116">
    <property type="entry name" value="FA_hydroxylase"/>
    <property type="match status" value="1"/>
</dbReference>
<dbReference type="EC" id="1.-.-.-" evidence="9"/>
<dbReference type="Proteomes" id="UP001597459">
    <property type="component" value="Unassembled WGS sequence"/>
</dbReference>
<dbReference type="RefSeq" id="WP_378255361.1">
    <property type="nucleotide sequence ID" value="NZ_JBHSJV010000001.1"/>
</dbReference>
<dbReference type="PANTHER" id="PTHR21624:SF1">
    <property type="entry name" value="ALKYLGLYCEROL MONOOXYGENASE"/>
    <property type="match status" value="1"/>
</dbReference>
<keyword evidence="10" id="KW-1185">Reference proteome</keyword>
<feature type="transmembrane region" description="Helical" evidence="7">
    <location>
        <begin position="134"/>
        <end position="152"/>
    </location>
</feature>
<name>A0ABW5NE23_9FLAO</name>
<evidence type="ECO:0000256" key="2">
    <source>
        <dbReference type="ARBA" id="ARBA00022692"/>
    </source>
</evidence>
<keyword evidence="5" id="KW-0443">Lipid metabolism</keyword>
<dbReference type="InterPro" id="IPR006694">
    <property type="entry name" value="Fatty_acid_hydroxylase"/>
</dbReference>
<comment type="subcellular location">
    <subcellularLocation>
        <location evidence="1">Endomembrane system</location>
        <topology evidence="1">Multi-pass membrane protein</topology>
    </subcellularLocation>
</comment>
<dbReference type="InterPro" id="IPR051689">
    <property type="entry name" value="Sterol_desaturase/TMEM195"/>
</dbReference>
<evidence type="ECO:0000259" key="8">
    <source>
        <dbReference type="Pfam" id="PF04116"/>
    </source>
</evidence>
<gene>
    <name evidence="9" type="ORF">ACFSTE_20060</name>
</gene>
<dbReference type="GO" id="GO:0016491">
    <property type="term" value="F:oxidoreductase activity"/>
    <property type="evidence" value="ECO:0007669"/>
    <property type="project" value="UniProtKB-KW"/>
</dbReference>
<evidence type="ECO:0000256" key="3">
    <source>
        <dbReference type="ARBA" id="ARBA00022989"/>
    </source>
</evidence>
<proteinExistence type="predicted"/>
<accession>A0ABW5NE23</accession>
<evidence type="ECO:0000313" key="9">
    <source>
        <dbReference type="EMBL" id="MFD2593144.1"/>
    </source>
</evidence>
<comment type="caution">
    <text evidence="9">The sequence shown here is derived from an EMBL/GenBank/DDBJ whole genome shotgun (WGS) entry which is preliminary data.</text>
</comment>
<sequence>MNQAIQSFFGESRSLFFIVSISLIVLEWIILLFSKDIKSNKEGFVNILSYLLEIIPYTLLGKIVILGGMMWMYQYRLFTLGTEWYIWGLAYLLYDFMFYSIHVLGHKVRFFWCIHGVHHTVEEMKLTAAIRGSFIGFIQGPLTIIFIPLLGFDPFMVFIVESIARIYGLYEHIHEKFVGKQPWLEKIFITPSVHRVHHAKNHKYLDTNYGETFSFWDRIFGTFQTQLEDEVPEYGIVHDKINSENLWDVQFILWKDLWKDIKSAPRFIDKLKYIVMYPGWNHIDGGKKASKYRNDAWESDVKQKEATQILLSDTTPKTLENNTN</sequence>
<dbReference type="EMBL" id="JBHULX010000039">
    <property type="protein sequence ID" value="MFD2593144.1"/>
    <property type="molecule type" value="Genomic_DNA"/>
</dbReference>